<reference evidence="2" key="1">
    <citation type="submission" date="2023-04" db="EMBL/GenBank/DDBJ databases">
        <title>Phytophthora lilii NBRC 32176.</title>
        <authorList>
            <person name="Ichikawa N."/>
            <person name="Sato H."/>
            <person name="Tonouchi N."/>
        </authorList>
    </citation>
    <scope>NUCLEOTIDE SEQUENCE</scope>
    <source>
        <strain evidence="2">NBRC 32176</strain>
    </source>
</reference>
<gene>
    <name evidence="2" type="ORF">Plil01_000926000</name>
</gene>
<dbReference type="Proteomes" id="UP001165083">
    <property type="component" value="Unassembled WGS sequence"/>
</dbReference>
<dbReference type="Gene3D" id="3.40.50.1820">
    <property type="entry name" value="alpha/beta hydrolase"/>
    <property type="match status" value="1"/>
</dbReference>
<dbReference type="AlphaFoldDB" id="A0A9W6TZM1"/>
<keyword evidence="3" id="KW-1185">Reference proteome</keyword>
<organism evidence="2 3">
    <name type="scientific">Phytophthora lilii</name>
    <dbReference type="NCBI Taxonomy" id="2077276"/>
    <lineage>
        <taxon>Eukaryota</taxon>
        <taxon>Sar</taxon>
        <taxon>Stramenopiles</taxon>
        <taxon>Oomycota</taxon>
        <taxon>Peronosporomycetes</taxon>
        <taxon>Peronosporales</taxon>
        <taxon>Peronosporaceae</taxon>
        <taxon>Phytophthora</taxon>
    </lineage>
</organism>
<evidence type="ECO:0000256" key="1">
    <source>
        <dbReference type="SAM" id="Coils"/>
    </source>
</evidence>
<feature type="coiled-coil region" evidence="1">
    <location>
        <begin position="41"/>
        <end position="77"/>
    </location>
</feature>
<protein>
    <submittedName>
        <fullName evidence="2">Unnamed protein product</fullName>
    </submittedName>
</protein>
<evidence type="ECO:0000313" key="2">
    <source>
        <dbReference type="EMBL" id="GMF23043.1"/>
    </source>
</evidence>
<name>A0A9W6TZM1_9STRA</name>
<dbReference type="EMBL" id="BSXW01000459">
    <property type="protein sequence ID" value="GMF23043.1"/>
    <property type="molecule type" value="Genomic_DNA"/>
</dbReference>
<accession>A0A9W6TZM1</accession>
<dbReference type="SUPFAM" id="SSF53474">
    <property type="entry name" value="alpha/beta-Hydrolases"/>
    <property type="match status" value="1"/>
</dbReference>
<dbReference type="OrthoDB" id="408631at2759"/>
<proteinExistence type="predicted"/>
<dbReference type="InterPro" id="IPR029058">
    <property type="entry name" value="AB_hydrolase_fold"/>
</dbReference>
<keyword evidence="1" id="KW-0175">Coiled coil</keyword>
<evidence type="ECO:0000313" key="3">
    <source>
        <dbReference type="Proteomes" id="UP001165083"/>
    </source>
</evidence>
<comment type="caution">
    <text evidence="2">The sequence shown here is derived from an EMBL/GenBank/DDBJ whole genome shotgun (WGS) entry which is preliminary data.</text>
</comment>
<sequence length="231" mass="25033">MSTQDGYIWILKRHDQCINGRSRSQEGVAAAAAAAEAALAAEALEREAAAAAALRAQQEAEQEAARLKKQQEQDELDVVAVGAVAHVIRRAFRSFYESPEAADQLPVRSSENGAVEATGYTWNAKVGISPAKHGTDQSYYFYSTYTLSIPSNATATQTRFNAAEAALVGAITSPVNGTIAVMMQKYLLSFVLTGDPNTVWPADRMYWPRYDESSAGARIVLTIPLRLSTRT</sequence>